<evidence type="ECO:0000256" key="4">
    <source>
        <dbReference type="PROSITE-ProRule" id="PRU01161"/>
    </source>
</evidence>
<keyword evidence="2 4" id="KW-0442">Lipid degradation</keyword>
<feature type="domain" description="PNPLA" evidence="6">
    <location>
        <begin position="5"/>
        <end position="172"/>
    </location>
</feature>
<feature type="active site" description="Proton acceptor" evidence="4">
    <location>
        <position position="159"/>
    </location>
</feature>
<dbReference type="Pfam" id="PF01734">
    <property type="entry name" value="Patatin"/>
    <property type="match status" value="1"/>
</dbReference>
<keyword evidence="3 4" id="KW-0443">Lipid metabolism</keyword>
<accession>A0ABQ3HMM6</accession>
<proteinExistence type="predicted"/>
<evidence type="ECO:0000313" key="7">
    <source>
        <dbReference type="EMBL" id="GHE18935.1"/>
    </source>
</evidence>
<dbReference type="Proteomes" id="UP000597341">
    <property type="component" value="Unassembled WGS sequence"/>
</dbReference>
<protein>
    <submittedName>
        <fullName evidence="7">Hypothetical patatin-like protein</fullName>
    </submittedName>
</protein>
<evidence type="ECO:0000256" key="3">
    <source>
        <dbReference type="ARBA" id="ARBA00023098"/>
    </source>
</evidence>
<dbReference type="PANTHER" id="PTHR14226">
    <property type="entry name" value="NEUROPATHY TARGET ESTERASE/SWISS CHEESE D.MELANOGASTER"/>
    <property type="match status" value="1"/>
</dbReference>
<comment type="caution">
    <text evidence="7">The sequence shown here is derived from an EMBL/GenBank/DDBJ whole genome shotgun (WGS) entry which is preliminary data.</text>
</comment>
<evidence type="ECO:0000259" key="6">
    <source>
        <dbReference type="PROSITE" id="PS51635"/>
    </source>
</evidence>
<name>A0ABQ3HMM6_9ACTN</name>
<dbReference type="RefSeq" id="WP_191280820.1">
    <property type="nucleotide sequence ID" value="NZ_BNAD01000015.1"/>
</dbReference>
<dbReference type="InterPro" id="IPR016035">
    <property type="entry name" value="Acyl_Trfase/lysoPLipase"/>
</dbReference>
<feature type="short sequence motif" description="GXSXG" evidence="4">
    <location>
        <begin position="36"/>
        <end position="40"/>
    </location>
</feature>
<feature type="region of interest" description="Disordered" evidence="5">
    <location>
        <begin position="278"/>
        <end position="301"/>
    </location>
</feature>
<evidence type="ECO:0000256" key="1">
    <source>
        <dbReference type="ARBA" id="ARBA00022801"/>
    </source>
</evidence>
<evidence type="ECO:0000313" key="8">
    <source>
        <dbReference type="Proteomes" id="UP000597341"/>
    </source>
</evidence>
<dbReference type="PROSITE" id="PS51635">
    <property type="entry name" value="PNPLA"/>
    <property type="match status" value="1"/>
</dbReference>
<keyword evidence="1 4" id="KW-0378">Hydrolase</keyword>
<comment type="caution">
    <text evidence="4">Lacks conserved residue(s) required for the propagation of feature annotation.</text>
</comment>
<dbReference type="SUPFAM" id="SSF52151">
    <property type="entry name" value="FabD/lysophospholipase-like"/>
    <property type="match status" value="1"/>
</dbReference>
<evidence type="ECO:0000256" key="2">
    <source>
        <dbReference type="ARBA" id="ARBA00022963"/>
    </source>
</evidence>
<gene>
    <name evidence="7" type="ORF">GCM10011376_35450</name>
</gene>
<dbReference type="Gene3D" id="3.40.1090.10">
    <property type="entry name" value="Cytosolic phospholipase A2 catalytic domain"/>
    <property type="match status" value="2"/>
</dbReference>
<dbReference type="EMBL" id="BNAD01000015">
    <property type="protein sequence ID" value="GHE18935.1"/>
    <property type="molecule type" value="Genomic_DNA"/>
</dbReference>
<feature type="short sequence motif" description="DGA/G" evidence="4">
    <location>
        <begin position="159"/>
        <end position="161"/>
    </location>
</feature>
<dbReference type="PANTHER" id="PTHR14226:SF57">
    <property type="entry name" value="BLR7027 PROTEIN"/>
    <property type="match status" value="1"/>
</dbReference>
<keyword evidence="8" id="KW-1185">Reference proteome</keyword>
<dbReference type="CDD" id="cd07209">
    <property type="entry name" value="Pat_hypo_Ecoli_Z1214_like"/>
    <property type="match status" value="1"/>
</dbReference>
<feature type="active site" description="Nucleophile" evidence="4">
    <location>
        <position position="38"/>
    </location>
</feature>
<sequence length="301" mass="31075">MATAFVLSGGANLGAAQAGMLAALDEAGVVPDLVVGSSVGAVNGAWVAGQEDLSALGDVWRSLRRGDVFPTRPMGGLLGFLGVSDHLVSDRGVRQLLSAHLRFERLEDAAVPLHVVATDLLTGKDVLLSSGDVVDAILASAAIPGVLPPVLIDGRALIDGGVVNNAPISHAVALGANTVWVLATGYSCALDHPPRGALGVALQAASLMVHQRLILDARHYAAAVDLRVVPPLCPIAVGPTDFSQADDLIRRAHDHTLAWLRRGETGTSVRALAEQDLGHSHAGTWDRPGSGAAPEEHGRRG</sequence>
<evidence type="ECO:0000256" key="5">
    <source>
        <dbReference type="SAM" id="MobiDB-lite"/>
    </source>
</evidence>
<dbReference type="InterPro" id="IPR002641">
    <property type="entry name" value="PNPLA_dom"/>
</dbReference>
<dbReference type="InterPro" id="IPR050301">
    <property type="entry name" value="NTE"/>
</dbReference>
<organism evidence="7 8">
    <name type="scientific">Nocardioides flavus</name>
    <name type="common">ex Wang et al. 2016</name>
    <dbReference type="NCBI Taxonomy" id="2058780"/>
    <lineage>
        <taxon>Bacteria</taxon>
        <taxon>Bacillati</taxon>
        <taxon>Actinomycetota</taxon>
        <taxon>Actinomycetes</taxon>
        <taxon>Propionibacteriales</taxon>
        <taxon>Nocardioidaceae</taxon>
        <taxon>Nocardioides</taxon>
    </lineage>
</organism>
<reference evidence="8" key="1">
    <citation type="journal article" date="2019" name="Int. J. Syst. Evol. Microbiol.">
        <title>The Global Catalogue of Microorganisms (GCM) 10K type strain sequencing project: providing services to taxonomists for standard genome sequencing and annotation.</title>
        <authorList>
            <consortium name="The Broad Institute Genomics Platform"/>
            <consortium name="The Broad Institute Genome Sequencing Center for Infectious Disease"/>
            <person name="Wu L."/>
            <person name="Ma J."/>
        </authorList>
    </citation>
    <scope>NUCLEOTIDE SEQUENCE [LARGE SCALE GENOMIC DNA]</scope>
    <source>
        <strain evidence="8">CGMCC 1.12791</strain>
    </source>
</reference>